<feature type="transmembrane region" description="Helical" evidence="1">
    <location>
        <begin position="402"/>
        <end position="426"/>
    </location>
</feature>
<evidence type="ECO:0000313" key="2">
    <source>
        <dbReference type="EMBL" id="EQC40910.1"/>
    </source>
</evidence>
<feature type="transmembrane region" description="Helical" evidence="1">
    <location>
        <begin position="374"/>
        <end position="396"/>
    </location>
</feature>
<dbReference type="OMA" id="SIVCKIP"/>
<keyword evidence="1" id="KW-0812">Transmembrane</keyword>
<name>T0R3J3_SAPDV</name>
<feature type="transmembrane region" description="Helical" evidence="1">
    <location>
        <begin position="465"/>
        <end position="484"/>
    </location>
</feature>
<dbReference type="Proteomes" id="UP000030762">
    <property type="component" value="Unassembled WGS sequence"/>
</dbReference>
<feature type="transmembrane region" description="Helical" evidence="1">
    <location>
        <begin position="332"/>
        <end position="353"/>
    </location>
</feature>
<keyword evidence="1" id="KW-1133">Transmembrane helix</keyword>
<evidence type="ECO:0008006" key="4">
    <source>
        <dbReference type="Google" id="ProtNLM"/>
    </source>
</evidence>
<sequence>MSSMGPALTRGRRSFTSVDAHTVLSPTRVLFTLASYFLFFTDIPRSGYGFATLPSTIYHQLTETVYCHWGPYDYPVVHIERQINGSFVGHAGDLSIDAAPVWAYKFDTCSVGLRALVQHFHIPNWDPCLLYASACESPTLPLSGTFALLDSLAESLASLPQGTTTRTEYYYKDKIHELVAPTKVFMERALRTIHILSFHSRATDVCAWDRPVRAIFCDMLWANLSSMGPTTAVTELSRHIQARFDAVASTLDPRSQVADLVLIESTADGRQWSGGVSPTMPFDLDITTILRVRNCSSTNVCTTISVDDFRYEAGLATTDVLRYYRLLRVMRLLGQLYNILRVVLLLFGCYYAHRNKDRPLHERMSTAIKSFLRIPAQVIIYGSWCPVLLFVLAHAIDCACVYHLIFRAFVTLNGVLTLTWSGLYFLMTILTCQMRNVWVLSLFTKAMLVANDQHRIGQHLLGFRGYVLPLVSLLALAFDIRVLSARNTDVVDTSQVATSHIVATIRQRQTLPTNYRYWGLFLDARSSLLAFLIAHLVLRFFRVKHVRSRSLVPYVATSYCNHSMFSTAWSTLFVDREPSARRRSSVVGNNDVVIQTPLTTMLFPSSDKYTASTHVLMNVVWMTDPIEVLVRCIADDSHLYVYVEKATSELVYHPWSYEELCALDARVRNLLSMQSHLRFFDLPWQDRIYCS</sequence>
<accession>T0R3J3</accession>
<dbReference type="GeneID" id="19942702"/>
<dbReference type="AlphaFoldDB" id="T0R3J3"/>
<dbReference type="OrthoDB" id="78975at2759"/>
<dbReference type="VEuPathDB" id="FungiDB:SDRG_01975"/>
<gene>
    <name evidence="2" type="ORF">SDRG_01975</name>
</gene>
<keyword evidence="3" id="KW-1185">Reference proteome</keyword>
<dbReference type="InParanoid" id="T0R3J3"/>
<evidence type="ECO:0000256" key="1">
    <source>
        <dbReference type="SAM" id="Phobius"/>
    </source>
</evidence>
<reference evidence="2 3" key="1">
    <citation type="submission" date="2012-04" db="EMBL/GenBank/DDBJ databases">
        <title>The Genome Sequence of Saprolegnia declina VS20.</title>
        <authorList>
            <consortium name="The Broad Institute Genome Sequencing Platform"/>
            <person name="Russ C."/>
            <person name="Nusbaum C."/>
            <person name="Tyler B."/>
            <person name="van West P."/>
            <person name="Dieguez-Uribeondo J."/>
            <person name="de Bruijn I."/>
            <person name="Tripathy S."/>
            <person name="Jiang R."/>
            <person name="Young S.K."/>
            <person name="Zeng Q."/>
            <person name="Gargeya S."/>
            <person name="Fitzgerald M."/>
            <person name="Haas B."/>
            <person name="Abouelleil A."/>
            <person name="Alvarado L."/>
            <person name="Arachchi H.M."/>
            <person name="Berlin A."/>
            <person name="Chapman S.B."/>
            <person name="Goldberg J."/>
            <person name="Griggs A."/>
            <person name="Gujja S."/>
            <person name="Hansen M."/>
            <person name="Howarth C."/>
            <person name="Imamovic A."/>
            <person name="Larimer J."/>
            <person name="McCowen C."/>
            <person name="Montmayeur A."/>
            <person name="Murphy C."/>
            <person name="Neiman D."/>
            <person name="Pearson M."/>
            <person name="Priest M."/>
            <person name="Roberts A."/>
            <person name="Saif S."/>
            <person name="Shea T."/>
            <person name="Sisk P."/>
            <person name="Sykes S."/>
            <person name="Wortman J."/>
            <person name="Nusbaum C."/>
            <person name="Birren B."/>
        </authorList>
    </citation>
    <scope>NUCLEOTIDE SEQUENCE [LARGE SCALE GENOMIC DNA]</scope>
    <source>
        <strain evidence="2 3">VS20</strain>
    </source>
</reference>
<dbReference type="eggNOG" id="ENOG502SK0F">
    <property type="taxonomic scope" value="Eukaryota"/>
</dbReference>
<proteinExistence type="predicted"/>
<protein>
    <recommendedName>
        <fullName evidence="4">Transmembrane protein</fullName>
    </recommendedName>
</protein>
<dbReference type="RefSeq" id="XP_008605754.1">
    <property type="nucleotide sequence ID" value="XM_008607532.1"/>
</dbReference>
<keyword evidence="1" id="KW-0472">Membrane</keyword>
<evidence type="ECO:0000313" key="3">
    <source>
        <dbReference type="Proteomes" id="UP000030762"/>
    </source>
</evidence>
<dbReference type="EMBL" id="JH767135">
    <property type="protein sequence ID" value="EQC40910.1"/>
    <property type="molecule type" value="Genomic_DNA"/>
</dbReference>
<organism evidence="2 3">
    <name type="scientific">Saprolegnia diclina (strain VS20)</name>
    <dbReference type="NCBI Taxonomy" id="1156394"/>
    <lineage>
        <taxon>Eukaryota</taxon>
        <taxon>Sar</taxon>
        <taxon>Stramenopiles</taxon>
        <taxon>Oomycota</taxon>
        <taxon>Saprolegniomycetes</taxon>
        <taxon>Saprolegniales</taxon>
        <taxon>Saprolegniaceae</taxon>
        <taxon>Saprolegnia</taxon>
    </lineage>
</organism>
<feature type="transmembrane region" description="Helical" evidence="1">
    <location>
        <begin position="517"/>
        <end position="541"/>
    </location>
</feature>